<protein>
    <recommendedName>
        <fullName evidence="1">Aminotransferase class I/classII large domain-containing protein</fullName>
    </recommendedName>
</protein>
<reference evidence="2" key="1">
    <citation type="submission" date="2018-05" db="EMBL/GenBank/DDBJ databases">
        <authorList>
            <person name="Lanie J.A."/>
            <person name="Ng W.-L."/>
            <person name="Kazmierczak K.M."/>
            <person name="Andrzejewski T.M."/>
            <person name="Davidsen T.M."/>
            <person name="Wayne K.J."/>
            <person name="Tettelin H."/>
            <person name="Glass J.I."/>
            <person name="Rusch D."/>
            <person name="Podicherti R."/>
            <person name="Tsui H.-C.T."/>
            <person name="Winkler M.E."/>
        </authorList>
    </citation>
    <scope>NUCLEOTIDE SEQUENCE</scope>
</reference>
<dbReference type="InterPro" id="IPR015422">
    <property type="entry name" value="PyrdxlP-dep_Trfase_small"/>
</dbReference>
<dbReference type="InterPro" id="IPR015421">
    <property type="entry name" value="PyrdxlP-dep_Trfase_major"/>
</dbReference>
<dbReference type="AlphaFoldDB" id="A0A382ECL3"/>
<feature type="domain" description="Aminotransferase class I/classII large" evidence="1">
    <location>
        <begin position="54"/>
        <end position="361"/>
    </location>
</feature>
<dbReference type="Pfam" id="PF00155">
    <property type="entry name" value="Aminotran_1_2"/>
    <property type="match status" value="1"/>
</dbReference>
<dbReference type="InterPro" id="IPR015424">
    <property type="entry name" value="PyrdxlP-dep_Trfase"/>
</dbReference>
<gene>
    <name evidence="2" type="ORF">METZ01_LOCUS201380</name>
</gene>
<dbReference type="Gene3D" id="3.90.1150.10">
    <property type="entry name" value="Aspartate Aminotransferase, domain 1"/>
    <property type="match status" value="1"/>
</dbReference>
<evidence type="ECO:0000259" key="1">
    <source>
        <dbReference type="Pfam" id="PF00155"/>
    </source>
</evidence>
<dbReference type="InterPro" id="IPR004838">
    <property type="entry name" value="NHTrfase_class1_PyrdxlP-BS"/>
</dbReference>
<dbReference type="EMBL" id="UINC01043874">
    <property type="protein sequence ID" value="SVB48526.1"/>
    <property type="molecule type" value="Genomic_DNA"/>
</dbReference>
<dbReference type="GO" id="GO:0030170">
    <property type="term" value="F:pyridoxal phosphate binding"/>
    <property type="evidence" value="ECO:0007669"/>
    <property type="project" value="InterPro"/>
</dbReference>
<dbReference type="SUPFAM" id="SSF53383">
    <property type="entry name" value="PLP-dependent transferases"/>
    <property type="match status" value="1"/>
</dbReference>
<name>A0A382ECL3_9ZZZZ</name>
<proteinExistence type="predicted"/>
<accession>A0A382ECL3</accession>
<organism evidence="2">
    <name type="scientific">marine metagenome</name>
    <dbReference type="NCBI Taxonomy" id="408172"/>
    <lineage>
        <taxon>unclassified sequences</taxon>
        <taxon>metagenomes</taxon>
        <taxon>ecological metagenomes</taxon>
    </lineage>
</organism>
<dbReference type="CDD" id="cd00609">
    <property type="entry name" value="AAT_like"/>
    <property type="match status" value="1"/>
</dbReference>
<dbReference type="PANTHER" id="PTHR43510">
    <property type="entry name" value="AMINOTRANSFERASE FUNCTION, HYPOTHETICAL (EUROFUNG)"/>
    <property type="match status" value="1"/>
</dbReference>
<dbReference type="InterPro" id="IPR004839">
    <property type="entry name" value="Aminotransferase_I/II_large"/>
</dbReference>
<sequence>MARLPDFQLETFFSRWEFNTKYNMCASNIESVSLKELLLLSNVEDKKLWTKLDLGYTETYGSLNIREAIAETYDNINSNDILTFAGGEEGIYVAMQCILDKNDHAIVITPNYQSSETLPKSICEVTGIGLNPDDNWNLDIQEIISAIKSNTRLISINFPNNPTGKIISMDTLYELINIAKEKDIYLFNDEIYRLMERDKSKRLIQVSDIYEKGISLNGMSKSYGMPGLRIGWIATKDHDLLDRMEKMKHYLSICNSAPSEILAIIALNSRKKILDRTNKIVIKNLKILNKFFLEYKYLFDWKEPDGGCIGYPKYKGTDGVDIFCEKLIKQESVLLLPSKVYTSDIVKSPKNHFRIGYGHVNMSKGLELIKKFINKNYNK</sequence>
<evidence type="ECO:0000313" key="2">
    <source>
        <dbReference type="EMBL" id="SVB48526.1"/>
    </source>
</evidence>
<dbReference type="PANTHER" id="PTHR43510:SF1">
    <property type="entry name" value="AMINOTRANSFERASE FUNCTION, HYPOTHETICAL (EUROFUNG)"/>
    <property type="match status" value="1"/>
</dbReference>
<dbReference type="PROSITE" id="PS00105">
    <property type="entry name" value="AA_TRANSFER_CLASS_1"/>
    <property type="match status" value="1"/>
</dbReference>
<dbReference type="GO" id="GO:0003824">
    <property type="term" value="F:catalytic activity"/>
    <property type="evidence" value="ECO:0007669"/>
    <property type="project" value="InterPro"/>
</dbReference>
<dbReference type="Gene3D" id="3.40.640.10">
    <property type="entry name" value="Type I PLP-dependent aspartate aminotransferase-like (Major domain)"/>
    <property type="match status" value="1"/>
</dbReference>